<protein>
    <submittedName>
        <fullName evidence="1">Uncharacterized protein</fullName>
    </submittedName>
</protein>
<accession>A0ABQ9Z7L2</accession>
<keyword evidence="2" id="KW-1185">Reference proteome</keyword>
<proteinExistence type="predicted"/>
<comment type="caution">
    <text evidence="1">The sequence shown here is derived from an EMBL/GenBank/DDBJ whole genome shotgun (WGS) entry which is preliminary data.</text>
</comment>
<organism evidence="1 2">
    <name type="scientific">Daphnia magna</name>
    <dbReference type="NCBI Taxonomy" id="35525"/>
    <lineage>
        <taxon>Eukaryota</taxon>
        <taxon>Metazoa</taxon>
        <taxon>Ecdysozoa</taxon>
        <taxon>Arthropoda</taxon>
        <taxon>Crustacea</taxon>
        <taxon>Branchiopoda</taxon>
        <taxon>Diplostraca</taxon>
        <taxon>Cladocera</taxon>
        <taxon>Anomopoda</taxon>
        <taxon>Daphniidae</taxon>
        <taxon>Daphnia</taxon>
    </lineage>
</organism>
<gene>
    <name evidence="1" type="ORF">OUZ56_014010</name>
</gene>
<evidence type="ECO:0000313" key="1">
    <source>
        <dbReference type="EMBL" id="KAK4008888.1"/>
    </source>
</evidence>
<dbReference type="EMBL" id="JAOYFB010000002">
    <property type="protein sequence ID" value="KAK4008888.1"/>
    <property type="molecule type" value="Genomic_DNA"/>
</dbReference>
<dbReference type="Proteomes" id="UP001234178">
    <property type="component" value="Unassembled WGS sequence"/>
</dbReference>
<evidence type="ECO:0000313" key="2">
    <source>
        <dbReference type="Proteomes" id="UP001234178"/>
    </source>
</evidence>
<sequence>MSATHLQAKINISNHKYTIHKREGRDVVTVDVLVRGEPRSYKTHSAASIYSLKGDAVRSLKWIVTLGSVLSKNINDCHGNRSR</sequence>
<reference evidence="1 2" key="1">
    <citation type="journal article" date="2023" name="Nucleic Acids Res.">
        <title>The hologenome of Daphnia magna reveals possible DNA methylation and microbiome-mediated evolution of the host genome.</title>
        <authorList>
            <person name="Chaturvedi A."/>
            <person name="Li X."/>
            <person name="Dhandapani V."/>
            <person name="Marshall H."/>
            <person name="Kissane S."/>
            <person name="Cuenca-Cambronero M."/>
            <person name="Asole G."/>
            <person name="Calvet F."/>
            <person name="Ruiz-Romero M."/>
            <person name="Marangio P."/>
            <person name="Guigo R."/>
            <person name="Rago D."/>
            <person name="Mirbahai L."/>
            <person name="Eastwood N."/>
            <person name="Colbourne J.K."/>
            <person name="Zhou J."/>
            <person name="Mallon E."/>
            <person name="Orsini L."/>
        </authorList>
    </citation>
    <scope>NUCLEOTIDE SEQUENCE [LARGE SCALE GENOMIC DNA]</scope>
    <source>
        <strain evidence="1">LRV0_1</strain>
    </source>
</reference>
<name>A0ABQ9Z7L2_9CRUS</name>